<evidence type="ECO:0008006" key="2">
    <source>
        <dbReference type="Google" id="ProtNLM"/>
    </source>
</evidence>
<evidence type="ECO:0000313" key="1">
    <source>
        <dbReference type="EMBL" id="XCC58066.1"/>
    </source>
</evidence>
<dbReference type="RefSeq" id="WP_353439216.1">
    <property type="nucleotide sequence ID" value="NZ_CP099959.1"/>
</dbReference>
<gene>
    <name evidence="1" type="ORF">NKE59_01895</name>
</gene>
<sequence>MDKIRTFIEEQFLITFDESFPEETDLFKEGVMDSFGYVQLCRFLEREFSIVFSEQDMTNNVMVSLTRIQEHVARKLKLIAQEKLSNPDSGQTP</sequence>
<dbReference type="AlphaFoldDB" id="A0AAU8A308"/>
<dbReference type="InterPro" id="IPR036736">
    <property type="entry name" value="ACP-like_sf"/>
</dbReference>
<reference evidence="1" key="1">
    <citation type="submission" date="2022-06" db="EMBL/GenBank/DDBJ databases">
        <title>New Polynucleobacter species.</title>
        <authorList>
            <person name="Hahn M.W."/>
        </authorList>
    </citation>
    <scope>NUCLEOTIDE SEQUENCE</scope>
    <source>
        <strain evidence="1">UK-FUSCHL-C3</strain>
    </source>
</reference>
<protein>
    <recommendedName>
        <fullName evidence="2">Acyl carrier protein</fullName>
    </recommendedName>
</protein>
<name>A0AAU8A308_9BURK</name>
<dbReference type="EMBL" id="CP099959">
    <property type="protein sequence ID" value="XCC58066.1"/>
    <property type="molecule type" value="Genomic_DNA"/>
</dbReference>
<dbReference type="SUPFAM" id="SSF47336">
    <property type="entry name" value="ACP-like"/>
    <property type="match status" value="1"/>
</dbReference>
<dbReference type="Gene3D" id="1.10.1200.10">
    <property type="entry name" value="ACP-like"/>
    <property type="match status" value="1"/>
</dbReference>
<proteinExistence type="predicted"/>
<accession>A0AAU8A308</accession>
<organism evidence="1">
    <name type="scientific">Polynucleobacter sp. UK-FUSCHL-C3</name>
    <dbReference type="NCBI Taxonomy" id="2955208"/>
    <lineage>
        <taxon>Bacteria</taxon>
        <taxon>Pseudomonadati</taxon>
        <taxon>Pseudomonadota</taxon>
        <taxon>Betaproteobacteria</taxon>
        <taxon>Burkholderiales</taxon>
        <taxon>Burkholderiaceae</taxon>
        <taxon>Polynucleobacter</taxon>
    </lineage>
</organism>